<feature type="transmembrane region" description="Helical" evidence="1">
    <location>
        <begin position="16"/>
        <end position="34"/>
    </location>
</feature>
<comment type="caution">
    <text evidence="2">The sequence shown here is derived from an EMBL/GenBank/DDBJ whole genome shotgun (WGS) entry which is preliminary data.</text>
</comment>
<evidence type="ECO:0000256" key="1">
    <source>
        <dbReference type="SAM" id="Phobius"/>
    </source>
</evidence>
<accession>A0A542ZSD3</accession>
<dbReference type="Proteomes" id="UP000316196">
    <property type="component" value="Unassembled WGS sequence"/>
</dbReference>
<name>A0A542ZSD3_9ACTN</name>
<sequence length="96" mass="10063">MARGIPEAATRGLNQWPLLIVVAGLVAGLILAWVGHWRVGSVTIGASMLVGAAERAWLPKDIVGLLKVRHKAFDVALMALAGLAVVGFALAVPSWE</sequence>
<keyword evidence="1" id="KW-0812">Transmembrane</keyword>
<gene>
    <name evidence="2" type="ORF">FB460_0951</name>
</gene>
<dbReference type="Pfam" id="PF11222">
    <property type="entry name" value="DUF3017"/>
    <property type="match status" value="1"/>
</dbReference>
<evidence type="ECO:0000313" key="2">
    <source>
        <dbReference type="EMBL" id="TQL63150.1"/>
    </source>
</evidence>
<keyword evidence="3" id="KW-1185">Reference proteome</keyword>
<keyword evidence="1" id="KW-0472">Membrane</keyword>
<proteinExistence type="predicted"/>
<keyword evidence="1" id="KW-1133">Transmembrane helix</keyword>
<dbReference type="AlphaFoldDB" id="A0A542ZSD3"/>
<dbReference type="OrthoDB" id="3732655at2"/>
<dbReference type="RefSeq" id="WP_142092903.1">
    <property type="nucleotide sequence ID" value="NZ_BAAAMD010000001.1"/>
</dbReference>
<dbReference type="InterPro" id="IPR021385">
    <property type="entry name" value="DUF3017"/>
</dbReference>
<evidence type="ECO:0000313" key="3">
    <source>
        <dbReference type="Proteomes" id="UP000316196"/>
    </source>
</evidence>
<reference evidence="2 3" key="1">
    <citation type="submission" date="2019-06" db="EMBL/GenBank/DDBJ databases">
        <title>Sequencing the genomes of 1000 actinobacteria strains.</title>
        <authorList>
            <person name="Klenk H.-P."/>
        </authorList>
    </citation>
    <scope>NUCLEOTIDE SEQUENCE [LARGE SCALE GENOMIC DNA]</scope>
    <source>
        <strain evidence="2 3">DSM 8251</strain>
    </source>
</reference>
<organism evidence="2 3">
    <name type="scientific">Propioniferax innocua</name>
    <dbReference type="NCBI Taxonomy" id="1753"/>
    <lineage>
        <taxon>Bacteria</taxon>
        <taxon>Bacillati</taxon>
        <taxon>Actinomycetota</taxon>
        <taxon>Actinomycetes</taxon>
        <taxon>Propionibacteriales</taxon>
        <taxon>Propionibacteriaceae</taxon>
        <taxon>Propioniferax</taxon>
    </lineage>
</organism>
<feature type="transmembrane region" description="Helical" evidence="1">
    <location>
        <begin position="75"/>
        <end position="95"/>
    </location>
</feature>
<protein>
    <submittedName>
        <fullName evidence="2">DUF3017 family protein</fullName>
    </submittedName>
</protein>
<dbReference type="EMBL" id="VFOR01000001">
    <property type="protein sequence ID" value="TQL63150.1"/>
    <property type="molecule type" value="Genomic_DNA"/>
</dbReference>